<dbReference type="PANTHER" id="PTHR43877">
    <property type="entry name" value="AMINOALKYLPHOSPHONATE N-ACETYLTRANSFERASE-RELATED-RELATED"/>
    <property type="match status" value="1"/>
</dbReference>
<protein>
    <submittedName>
        <fullName evidence="4">Acetyltransferase (GNAT) family protein</fullName>
    </submittedName>
</protein>
<feature type="domain" description="N-acetyltransferase" evidence="3">
    <location>
        <begin position="1"/>
        <end position="152"/>
    </location>
</feature>
<dbReference type="PROSITE" id="PS51186">
    <property type="entry name" value="GNAT"/>
    <property type="match status" value="1"/>
</dbReference>
<sequence>MKLRQAVPADAPAISAFLQKLTKLGQRNLPDTPDYVATHYIGNANRVSCLIAMDAADQPVGIQIVSRAEEGNAYDVTPGWGIIGTHISPEAQGQGIGKALFAGTLSVAREYGLPSLDAAIGEDNSGGQAYYEKMGFKTYRTMPGRVCKRFDL</sequence>
<dbReference type="EMBL" id="FXXP01000002">
    <property type="protein sequence ID" value="SMX29052.1"/>
    <property type="molecule type" value="Genomic_DNA"/>
</dbReference>
<dbReference type="OrthoDB" id="5997585at2"/>
<proteinExistence type="predicted"/>
<dbReference type="Proteomes" id="UP000225972">
    <property type="component" value="Unassembled WGS sequence"/>
</dbReference>
<evidence type="ECO:0000313" key="5">
    <source>
        <dbReference type="Proteomes" id="UP000225972"/>
    </source>
</evidence>
<dbReference type="InterPro" id="IPR050832">
    <property type="entry name" value="Bact_Acetyltransf"/>
</dbReference>
<dbReference type="Pfam" id="PF00583">
    <property type="entry name" value="Acetyltransf_1"/>
    <property type="match status" value="1"/>
</dbReference>
<accession>A0A238JGH4</accession>
<dbReference type="InterPro" id="IPR016181">
    <property type="entry name" value="Acyl_CoA_acyltransferase"/>
</dbReference>
<name>A0A238JGH4_9RHOB</name>
<organism evidence="4 5">
    <name type="scientific">Pelagimonas phthalicica</name>
    <dbReference type="NCBI Taxonomy" id="1037362"/>
    <lineage>
        <taxon>Bacteria</taxon>
        <taxon>Pseudomonadati</taxon>
        <taxon>Pseudomonadota</taxon>
        <taxon>Alphaproteobacteria</taxon>
        <taxon>Rhodobacterales</taxon>
        <taxon>Roseobacteraceae</taxon>
        <taxon>Pelagimonas</taxon>
    </lineage>
</organism>
<dbReference type="Gene3D" id="3.40.630.30">
    <property type="match status" value="1"/>
</dbReference>
<keyword evidence="5" id="KW-1185">Reference proteome</keyword>
<keyword evidence="2" id="KW-0012">Acyltransferase</keyword>
<evidence type="ECO:0000256" key="1">
    <source>
        <dbReference type="ARBA" id="ARBA00022679"/>
    </source>
</evidence>
<keyword evidence="1 4" id="KW-0808">Transferase</keyword>
<evidence type="ECO:0000313" key="4">
    <source>
        <dbReference type="EMBL" id="SMX29052.1"/>
    </source>
</evidence>
<evidence type="ECO:0000256" key="2">
    <source>
        <dbReference type="ARBA" id="ARBA00023315"/>
    </source>
</evidence>
<dbReference type="InterPro" id="IPR000182">
    <property type="entry name" value="GNAT_dom"/>
</dbReference>
<dbReference type="GO" id="GO:0016747">
    <property type="term" value="F:acyltransferase activity, transferring groups other than amino-acyl groups"/>
    <property type="evidence" value="ECO:0007669"/>
    <property type="project" value="InterPro"/>
</dbReference>
<dbReference type="AlphaFoldDB" id="A0A238JGH4"/>
<dbReference type="RefSeq" id="WP_099246825.1">
    <property type="nucleotide sequence ID" value="NZ_FXXP01000002.1"/>
</dbReference>
<dbReference type="SUPFAM" id="SSF55729">
    <property type="entry name" value="Acyl-CoA N-acyltransferases (Nat)"/>
    <property type="match status" value="1"/>
</dbReference>
<evidence type="ECO:0000259" key="3">
    <source>
        <dbReference type="PROSITE" id="PS51186"/>
    </source>
</evidence>
<reference evidence="5" key="1">
    <citation type="submission" date="2017-05" db="EMBL/GenBank/DDBJ databases">
        <authorList>
            <person name="Rodrigo-Torres L."/>
            <person name="Arahal R. D."/>
            <person name="Lucena T."/>
        </authorList>
    </citation>
    <scope>NUCLEOTIDE SEQUENCE [LARGE SCALE GENOMIC DNA]</scope>
    <source>
        <strain evidence="5">CECT 8649</strain>
    </source>
</reference>
<dbReference type="CDD" id="cd04301">
    <property type="entry name" value="NAT_SF"/>
    <property type="match status" value="1"/>
</dbReference>
<gene>
    <name evidence="4" type="ORF">TRP8649_03183</name>
</gene>